<dbReference type="EMBL" id="NHTK01006061">
    <property type="protein sequence ID" value="PPQ65653.1"/>
    <property type="molecule type" value="Genomic_DNA"/>
</dbReference>
<name>A0A409VHA6_9AGAR</name>
<keyword evidence="3" id="KW-1185">Reference proteome</keyword>
<evidence type="ECO:0000313" key="3">
    <source>
        <dbReference type="Proteomes" id="UP000284842"/>
    </source>
</evidence>
<proteinExistence type="predicted"/>
<dbReference type="AlphaFoldDB" id="A0A409VHA6"/>
<dbReference type="OrthoDB" id="10648511at2759"/>
<dbReference type="Proteomes" id="UP000284842">
    <property type="component" value="Unassembled WGS sequence"/>
</dbReference>
<reference evidence="2 3" key="1">
    <citation type="journal article" date="2018" name="Evol. Lett.">
        <title>Horizontal gene cluster transfer increased hallucinogenic mushroom diversity.</title>
        <authorList>
            <person name="Reynolds H.T."/>
            <person name="Vijayakumar V."/>
            <person name="Gluck-Thaler E."/>
            <person name="Korotkin H.B."/>
            <person name="Matheny P.B."/>
            <person name="Slot J.C."/>
        </authorList>
    </citation>
    <scope>NUCLEOTIDE SEQUENCE [LARGE SCALE GENOMIC DNA]</scope>
    <source>
        <strain evidence="2 3">2629</strain>
    </source>
</reference>
<evidence type="ECO:0000256" key="1">
    <source>
        <dbReference type="SAM" id="MobiDB-lite"/>
    </source>
</evidence>
<sequence>MNPSSRIDTNTITLVYLSYSPTTSTSTNTTTHPNLLTPTTTPLPFPKKLFRRVPSCPSLTSNQIQWHNLNLKVSFPKMTIGLKLRERLSMQTSAAGAGAGSSAAVVSSSELNSSSSTMEYHHPHQSRGNGFAIVDDTRDGASPVPTLLGSYMESGSGSEGEDGVNTPRTSTSGSEVTVVGFGERDEEEGEKAPPKLSYRKILDHVPGFSDDDDDDVNQHQHQRIGAHQHEDDAHTHTHHNPPFQLPHFDFQRRHSLANTNISVKESEREVFWGLRAGQSQGQGHGETHEGHGHHNYGFGYGYGAYYTAHGGAGADDEAEGQELRTQLTPPPWHRARHAKVKVLGPVVVEE</sequence>
<dbReference type="InParanoid" id="A0A409VHA6"/>
<gene>
    <name evidence="2" type="ORF">CVT24_011807</name>
</gene>
<feature type="region of interest" description="Disordered" evidence="1">
    <location>
        <begin position="206"/>
        <end position="239"/>
    </location>
</feature>
<comment type="caution">
    <text evidence="2">The sequence shown here is derived from an EMBL/GenBank/DDBJ whole genome shotgun (WGS) entry which is preliminary data.</text>
</comment>
<protein>
    <submittedName>
        <fullName evidence="2">Uncharacterized protein</fullName>
    </submittedName>
</protein>
<feature type="region of interest" description="Disordered" evidence="1">
    <location>
        <begin position="108"/>
        <end position="175"/>
    </location>
</feature>
<evidence type="ECO:0000313" key="2">
    <source>
        <dbReference type="EMBL" id="PPQ65653.1"/>
    </source>
</evidence>
<organism evidence="2 3">
    <name type="scientific">Panaeolus cyanescens</name>
    <dbReference type="NCBI Taxonomy" id="181874"/>
    <lineage>
        <taxon>Eukaryota</taxon>
        <taxon>Fungi</taxon>
        <taxon>Dikarya</taxon>
        <taxon>Basidiomycota</taxon>
        <taxon>Agaricomycotina</taxon>
        <taxon>Agaricomycetes</taxon>
        <taxon>Agaricomycetidae</taxon>
        <taxon>Agaricales</taxon>
        <taxon>Agaricineae</taxon>
        <taxon>Galeropsidaceae</taxon>
        <taxon>Panaeolus</taxon>
    </lineage>
</organism>
<accession>A0A409VHA6</accession>
<feature type="compositionally biased region" description="Polar residues" evidence="1">
    <location>
        <begin position="166"/>
        <end position="175"/>
    </location>
</feature>